<reference evidence="3" key="1">
    <citation type="submission" date="2011-08" db="EMBL/GenBank/DDBJ databases">
        <authorList>
            <person name="Rombauts S."/>
        </authorList>
    </citation>
    <scope>NUCLEOTIDE SEQUENCE</scope>
    <source>
        <strain evidence="3">London</strain>
    </source>
</reference>
<accession>A0A158P4M8</accession>
<sequence length="44" mass="5150">MHTKQVLKQPRLTIFSWLDSILQLKCYICGIRMAFDLALKLSLI</sequence>
<keyword evidence="1" id="KW-0472">Membrane</keyword>
<keyword evidence="1" id="KW-1133">Transmembrane helix</keyword>
<proteinExistence type="predicted"/>
<feature type="transmembrane region" description="Helical" evidence="1">
    <location>
        <begin position="12"/>
        <end position="35"/>
    </location>
</feature>
<protein>
    <submittedName>
        <fullName evidence="2">Uncharacterized protein</fullName>
    </submittedName>
</protein>
<dbReference type="AlphaFoldDB" id="A0A158P4M8"/>
<evidence type="ECO:0000313" key="2">
    <source>
        <dbReference type="EnsemblMetazoa" id="tetur06g06659.1"/>
    </source>
</evidence>
<organism evidence="2 3">
    <name type="scientific">Tetranychus urticae</name>
    <name type="common">Two-spotted spider mite</name>
    <dbReference type="NCBI Taxonomy" id="32264"/>
    <lineage>
        <taxon>Eukaryota</taxon>
        <taxon>Metazoa</taxon>
        <taxon>Ecdysozoa</taxon>
        <taxon>Arthropoda</taxon>
        <taxon>Chelicerata</taxon>
        <taxon>Arachnida</taxon>
        <taxon>Acari</taxon>
        <taxon>Acariformes</taxon>
        <taxon>Trombidiformes</taxon>
        <taxon>Prostigmata</taxon>
        <taxon>Eleutherengona</taxon>
        <taxon>Raphignathae</taxon>
        <taxon>Tetranychoidea</taxon>
        <taxon>Tetranychidae</taxon>
        <taxon>Tetranychus</taxon>
    </lineage>
</organism>
<evidence type="ECO:0000313" key="3">
    <source>
        <dbReference type="Proteomes" id="UP000015104"/>
    </source>
</evidence>
<reference evidence="2" key="2">
    <citation type="submission" date="2016-04" db="UniProtKB">
        <authorList>
            <consortium name="EnsemblMetazoa"/>
        </authorList>
    </citation>
    <scope>IDENTIFICATION</scope>
</reference>
<dbReference type="EMBL" id="CAEY01001799">
    <property type="status" value="NOT_ANNOTATED_CDS"/>
    <property type="molecule type" value="Genomic_DNA"/>
</dbReference>
<evidence type="ECO:0000256" key="1">
    <source>
        <dbReference type="SAM" id="Phobius"/>
    </source>
</evidence>
<keyword evidence="3" id="KW-1185">Reference proteome</keyword>
<dbReference type="EnsemblMetazoa" id="tetur06g06659.1">
    <property type="protein sequence ID" value="tetur06g06659.1"/>
    <property type="gene ID" value="tetur06g06659"/>
</dbReference>
<dbReference type="Proteomes" id="UP000015104">
    <property type="component" value="Unassembled WGS sequence"/>
</dbReference>
<name>A0A158P4M8_TETUR</name>
<keyword evidence="1" id="KW-0812">Transmembrane</keyword>